<name>A0A1G6VQR5_9PROT</name>
<dbReference type="GO" id="GO:0043953">
    <property type="term" value="P:protein transport by the Tat complex"/>
    <property type="evidence" value="ECO:0007669"/>
    <property type="project" value="UniProtKB-UniRule"/>
</dbReference>
<dbReference type="NCBIfam" id="TIGR01410">
    <property type="entry name" value="tatB"/>
    <property type="match status" value="1"/>
</dbReference>
<keyword evidence="8 9" id="KW-0472">Membrane</keyword>
<proteinExistence type="inferred from homology"/>
<feature type="compositionally biased region" description="Basic and acidic residues" evidence="10">
    <location>
        <begin position="88"/>
        <end position="102"/>
    </location>
</feature>
<dbReference type="Gene3D" id="1.20.5.3310">
    <property type="match status" value="1"/>
</dbReference>
<dbReference type="AlphaFoldDB" id="A0A1G6VQR5"/>
<dbReference type="InterPro" id="IPR018448">
    <property type="entry name" value="TatB"/>
</dbReference>
<dbReference type="OrthoDB" id="7206969at2"/>
<evidence type="ECO:0000256" key="7">
    <source>
        <dbReference type="ARBA" id="ARBA00023010"/>
    </source>
</evidence>
<dbReference type="PRINTS" id="PR01506">
    <property type="entry name" value="TATBPROTEIN"/>
</dbReference>
<evidence type="ECO:0000256" key="10">
    <source>
        <dbReference type="SAM" id="MobiDB-lite"/>
    </source>
</evidence>
<evidence type="ECO:0000256" key="4">
    <source>
        <dbReference type="ARBA" id="ARBA00022692"/>
    </source>
</evidence>
<organism evidence="11 12">
    <name type="scientific">Kordiimonas lacus</name>
    <dbReference type="NCBI Taxonomy" id="637679"/>
    <lineage>
        <taxon>Bacteria</taxon>
        <taxon>Pseudomonadati</taxon>
        <taxon>Pseudomonadota</taxon>
        <taxon>Alphaproteobacteria</taxon>
        <taxon>Kordiimonadales</taxon>
        <taxon>Kordiimonadaceae</taxon>
        <taxon>Kordiimonas</taxon>
    </lineage>
</organism>
<protein>
    <recommendedName>
        <fullName evidence="9">Sec-independent protein translocase protein TatB</fullName>
    </recommendedName>
</protein>
<evidence type="ECO:0000256" key="1">
    <source>
        <dbReference type="ARBA" id="ARBA00004167"/>
    </source>
</evidence>
<comment type="similarity">
    <text evidence="9">Belongs to the TatB family.</text>
</comment>
<comment type="function">
    <text evidence="9">Part of the twin-arginine translocation (Tat) system that transports large folded proteins containing a characteristic twin-arginine motif in their signal peptide across membranes. Together with TatC, TatB is part of a receptor directly interacting with Tat signal peptides. TatB may form an oligomeric binding site that transiently accommodates folded Tat precursor proteins before their translocation.</text>
</comment>
<dbReference type="EMBL" id="FNAK01000002">
    <property type="protein sequence ID" value="SDD55928.1"/>
    <property type="molecule type" value="Genomic_DNA"/>
</dbReference>
<dbReference type="RefSeq" id="WP_068305601.1">
    <property type="nucleotide sequence ID" value="NZ_DAIOMO010000001.1"/>
</dbReference>
<keyword evidence="4 9" id="KW-0812">Transmembrane</keyword>
<reference evidence="11 12" key="1">
    <citation type="submission" date="2016-10" db="EMBL/GenBank/DDBJ databases">
        <authorList>
            <person name="de Groot N.N."/>
        </authorList>
    </citation>
    <scope>NUCLEOTIDE SEQUENCE [LARGE SCALE GENOMIC DNA]</scope>
    <source>
        <strain evidence="11 12">CGMCC 1.9109</strain>
    </source>
</reference>
<keyword evidence="12" id="KW-1185">Reference proteome</keyword>
<dbReference type="InterPro" id="IPR003369">
    <property type="entry name" value="TatA/B/E"/>
</dbReference>
<evidence type="ECO:0000256" key="5">
    <source>
        <dbReference type="ARBA" id="ARBA00022927"/>
    </source>
</evidence>
<accession>A0A1G6VQR5</accession>
<dbReference type="HAMAP" id="MF_00237">
    <property type="entry name" value="TatB"/>
    <property type="match status" value="1"/>
</dbReference>
<evidence type="ECO:0000256" key="3">
    <source>
        <dbReference type="ARBA" id="ARBA00022475"/>
    </source>
</evidence>
<evidence type="ECO:0000256" key="6">
    <source>
        <dbReference type="ARBA" id="ARBA00022989"/>
    </source>
</evidence>
<keyword evidence="7 9" id="KW-0811">Translocation</keyword>
<sequence length="127" mass="13716">MFDIGATELFLVAVVALVVVGPKELPRLLKTVGGLVRRMRELAAEFKDGVEQLATEAEQQTDPFADLRKKEGLRPGMSAEEVTNHIMRNREREAREKAEAKKASGAAKADTPKPDAGKDGAGKDDAS</sequence>
<gene>
    <name evidence="9" type="primary">tatB</name>
    <name evidence="11" type="ORF">SAMN04488071_0822</name>
</gene>
<evidence type="ECO:0000313" key="11">
    <source>
        <dbReference type="EMBL" id="SDD55928.1"/>
    </source>
</evidence>
<dbReference type="GO" id="GO:0033281">
    <property type="term" value="C:TAT protein transport complex"/>
    <property type="evidence" value="ECO:0007669"/>
    <property type="project" value="UniProtKB-UniRule"/>
</dbReference>
<comment type="subcellular location">
    <subcellularLocation>
        <location evidence="9">Cell membrane</location>
        <topology evidence="9">Single-pass membrane protein</topology>
    </subcellularLocation>
    <subcellularLocation>
        <location evidence="1">Membrane</location>
        <topology evidence="1">Single-pass membrane protein</topology>
    </subcellularLocation>
</comment>
<evidence type="ECO:0000256" key="8">
    <source>
        <dbReference type="ARBA" id="ARBA00023136"/>
    </source>
</evidence>
<dbReference type="STRING" id="637679.GCA_001550055_02537"/>
<keyword evidence="6 9" id="KW-1133">Transmembrane helix</keyword>
<comment type="subunit">
    <text evidence="9">The Tat system comprises two distinct complexes: a TatABC complex, containing multiple copies of TatA, TatB and TatC subunits, and a separate TatA complex, containing only TatA subunits. Substrates initially bind to the TatABC complex, which probably triggers association of the separate TatA complex to form the active translocon.</text>
</comment>
<dbReference type="PANTHER" id="PTHR33162">
    <property type="entry name" value="SEC-INDEPENDENT PROTEIN TRANSLOCASE PROTEIN TATA, CHLOROPLASTIC"/>
    <property type="match status" value="1"/>
</dbReference>
<keyword evidence="2 9" id="KW-0813">Transport</keyword>
<dbReference type="Proteomes" id="UP000183685">
    <property type="component" value="Unassembled WGS sequence"/>
</dbReference>
<evidence type="ECO:0000313" key="12">
    <source>
        <dbReference type="Proteomes" id="UP000183685"/>
    </source>
</evidence>
<evidence type="ECO:0000256" key="9">
    <source>
        <dbReference type="HAMAP-Rule" id="MF_00237"/>
    </source>
</evidence>
<feature type="region of interest" description="Disordered" evidence="10">
    <location>
        <begin position="70"/>
        <end position="127"/>
    </location>
</feature>
<dbReference type="PANTHER" id="PTHR33162:SF1">
    <property type="entry name" value="SEC-INDEPENDENT PROTEIN TRANSLOCASE PROTEIN TATA, CHLOROPLASTIC"/>
    <property type="match status" value="1"/>
</dbReference>
<dbReference type="GO" id="GO:0008320">
    <property type="term" value="F:protein transmembrane transporter activity"/>
    <property type="evidence" value="ECO:0007669"/>
    <property type="project" value="UniProtKB-UniRule"/>
</dbReference>
<keyword evidence="5 9" id="KW-0653">Protein transport</keyword>
<evidence type="ECO:0000256" key="2">
    <source>
        <dbReference type="ARBA" id="ARBA00022448"/>
    </source>
</evidence>
<feature type="compositionally biased region" description="Basic and acidic residues" evidence="10">
    <location>
        <begin position="110"/>
        <end position="127"/>
    </location>
</feature>
<keyword evidence="3 9" id="KW-1003">Cell membrane</keyword>
<dbReference type="Pfam" id="PF02416">
    <property type="entry name" value="TatA_B_E"/>
    <property type="match status" value="1"/>
</dbReference>